<dbReference type="AlphaFoldDB" id="A0A0F9M1K5"/>
<gene>
    <name evidence="1" type="ORF">LCGC14_1210520</name>
</gene>
<proteinExistence type="predicted"/>
<name>A0A0F9M1K5_9ZZZZ</name>
<reference evidence="1" key="1">
    <citation type="journal article" date="2015" name="Nature">
        <title>Complex archaea that bridge the gap between prokaryotes and eukaryotes.</title>
        <authorList>
            <person name="Spang A."/>
            <person name="Saw J.H."/>
            <person name="Jorgensen S.L."/>
            <person name="Zaremba-Niedzwiedzka K."/>
            <person name="Martijn J."/>
            <person name="Lind A.E."/>
            <person name="van Eijk R."/>
            <person name="Schleper C."/>
            <person name="Guy L."/>
            <person name="Ettema T.J."/>
        </authorList>
    </citation>
    <scope>NUCLEOTIDE SEQUENCE</scope>
</reference>
<organism evidence="1">
    <name type="scientific">marine sediment metagenome</name>
    <dbReference type="NCBI Taxonomy" id="412755"/>
    <lineage>
        <taxon>unclassified sequences</taxon>
        <taxon>metagenomes</taxon>
        <taxon>ecological metagenomes</taxon>
    </lineage>
</organism>
<accession>A0A0F9M1K5</accession>
<protein>
    <submittedName>
        <fullName evidence="1">Uncharacterized protein</fullName>
    </submittedName>
</protein>
<sequence>MTQKVETLPPEFTDFRAASTAGGGTAITSTKGIINLPFGSESLHLLGNTYASAAAVIQFLLSPRLTIVFTNDLLVSPDFSDLSDELQDGDATNVSFAGWDTLANGSALYVGSQVPFRGVSVVVGTTVQDVARVLTINYWDGGTWVDLVNSEGTKSVADCLKQSGDETWTVPSAWTRASLKVIGATTRGDGPFADNLYWTQWTVNGALTDPFDLRDIVGLNRTSTYSELAEGVPLEVGLRTARVSAVEAKTDTGTANLIVNVGTRSADGFE</sequence>
<dbReference type="EMBL" id="LAZR01006295">
    <property type="protein sequence ID" value="KKM93221.1"/>
    <property type="molecule type" value="Genomic_DNA"/>
</dbReference>
<comment type="caution">
    <text evidence="1">The sequence shown here is derived from an EMBL/GenBank/DDBJ whole genome shotgun (WGS) entry which is preliminary data.</text>
</comment>
<evidence type="ECO:0000313" key="1">
    <source>
        <dbReference type="EMBL" id="KKM93221.1"/>
    </source>
</evidence>